<sequence length="216" mass="21937">MTRSTRLALPVVALLCAVALGACGSAQRQPATAALVAGTSISDDTVAGLATEVLAALGPEGVAPEGAELNRRVISALVQELVIDAASERAGITVTQSQVDELIANASKQSGSRVDLEKSLASQYGIAPSQLEGFARANLEYQGISAKLGQGDQNAGSAAASTFIGDLSTELGVTISPRFGVWAPEQLAVLPPKDDVSAPLPSRSIEPLPAFQSSGS</sequence>
<dbReference type="InterPro" id="IPR027304">
    <property type="entry name" value="Trigger_fact/SurA_dom_sf"/>
</dbReference>
<dbReference type="Pfam" id="PF13624">
    <property type="entry name" value="SurA_N_3"/>
    <property type="match status" value="1"/>
</dbReference>
<gene>
    <name evidence="2" type="ORF">UFOPK3992_01178</name>
</gene>
<dbReference type="AlphaFoldDB" id="A0A6J7PZD3"/>
<proteinExistence type="predicted"/>
<protein>
    <submittedName>
        <fullName evidence="2">Unannotated protein</fullName>
    </submittedName>
</protein>
<evidence type="ECO:0000256" key="1">
    <source>
        <dbReference type="SAM" id="MobiDB-lite"/>
    </source>
</evidence>
<name>A0A6J7PZD3_9ZZZZ</name>
<accession>A0A6J7PZD3</accession>
<organism evidence="2">
    <name type="scientific">freshwater metagenome</name>
    <dbReference type="NCBI Taxonomy" id="449393"/>
    <lineage>
        <taxon>unclassified sequences</taxon>
        <taxon>metagenomes</taxon>
        <taxon>ecological metagenomes</taxon>
    </lineage>
</organism>
<feature type="region of interest" description="Disordered" evidence="1">
    <location>
        <begin position="192"/>
        <end position="216"/>
    </location>
</feature>
<reference evidence="2" key="1">
    <citation type="submission" date="2020-05" db="EMBL/GenBank/DDBJ databases">
        <authorList>
            <person name="Chiriac C."/>
            <person name="Salcher M."/>
            <person name="Ghai R."/>
            <person name="Kavagutti S V."/>
        </authorList>
    </citation>
    <scope>NUCLEOTIDE SEQUENCE</scope>
</reference>
<dbReference type="PROSITE" id="PS51257">
    <property type="entry name" value="PROKAR_LIPOPROTEIN"/>
    <property type="match status" value="1"/>
</dbReference>
<dbReference type="Gene3D" id="1.10.4030.10">
    <property type="entry name" value="Porin chaperone SurA, peptide-binding domain"/>
    <property type="match status" value="1"/>
</dbReference>
<dbReference type="EMBL" id="CAFBOZ010000163">
    <property type="protein sequence ID" value="CAB5010025.1"/>
    <property type="molecule type" value="Genomic_DNA"/>
</dbReference>
<dbReference type="SUPFAM" id="SSF109998">
    <property type="entry name" value="Triger factor/SurA peptide-binding domain-like"/>
    <property type="match status" value="1"/>
</dbReference>
<evidence type="ECO:0000313" key="2">
    <source>
        <dbReference type="EMBL" id="CAB5010025.1"/>
    </source>
</evidence>